<organism evidence="1">
    <name type="scientific">Sesamum latifolium</name>
    <dbReference type="NCBI Taxonomy" id="2727402"/>
    <lineage>
        <taxon>Eukaryota</taxon>
        <taxon>Viridiplantae</taxon>
        <taxon>Streptophyta</taxon>
        <taxon>Embryophyta</taxon>
        <taxon>Tracheophyta</taxon>
        <taxon>Spermatophyta</taxon>
        <taxon>Magnoliopsida</taxon>
        <taxon>eudicotyledons</taxon>
        <taxon>Gunneridae</taxon>
        <taxon>Pentapetalae</taxon>
        <taxon>asterids</taxon>
        <taxon>lamiids</taxon>
        <taxon>Lamiales</taxon>
        <taxon>Pedaliaceae</taxon>
        <taxon>Sesamum</taxon>
    </lineage>
</organism>
<reference evidence="1" key="2">
    <citation type="journal article" date="2024" name="Plant">
        <title>Genomic evolution and insights into agronomic trait innovations of Sesamum species.</title>
        <authorList>
            <person name="Miao H."/>
            <person name="Wang L."/>
            <person name="Qu L."/>
            <person name="Liu H."/>
            <person name="Sun Y."/>
            <person name="Le M."/>
            <person name="Wang Q."/>
            <person name="Wei S."/>
            <person name="Zheng Y."/>
            <person name="Lin W."/>
            <person name="Duan Y."/>
            <person name="Cao H."/>
            <person name="Xiong S."/>
            <person name="Wang X."/>
            <person name="Wei L."/>
            <person name="Li C."/>
            <person name="Ma Q."/>
            <person name="Ju M."/>
            <person name="Zhao R."/>
            <person name="Li G."/>
            <person name="Mu C."/>
            <person name="Tian Q."/>
            <person name="Mei H."/>
            <person name="Zhang T."/>
            <person name="Gao T."/>
            <person name="Zhang H."/>
        </authorList>
    </citation>
    <scope>NUCLEOTIDE SEQUENCE</scope>
    <source>
        <strain evidence="1">KEN1</strain>
    </source>
</reference>
<dbReference type="EMBL" id="JACGWN010000012">
    <property type="protein sequence ID" value="KAL0415971.1"/>
    <property type="molecule type" value="Genomic_DNA"/>
</dbReference>
<reference evidence="1" key="1">
    <citation type="submission" date="2020-06" db="EMBL/GenBank/DDBJ databases">
        <authorList>
            <person name="Li T."/>
            <person name="Hu X."/>
            <person name="Zhang T."/>
            <person name="Song X."/>
            <person name="Zhang H."/>
            <person name="Dai N."/>
            <person name="Sheng W."/>
            <person name="Hou X."/>
            <person name="Wei L."/>
        </authorList>
    </citation>
    <scope>NUCLEOTIDE SEQUENCE</scope>
    <source>
        <strain evidence="1">KEN1</strain>
        <tissue evidence="1">Leaf</tissue>
    </source>
</reference>
<accession>A0AAW2UF05</accession>
<dbReference type="PANTHER" id="PTHR22930">
    <property type="match status" value="1"/>
</dbReference>
<protein>
    <recommendedName>
        <fullName evidence="2">DDE Tnp4 domain-containing protein</fullName>
    </recommendedName>
</protein>
<gene>
    <name evidence="1" type="ORF">Slati_3429000</name>
</gene>
<evidence type="ECO:0000313" key="1">
    <source>
        <dbReference type="EMBL" id="KAL0415971.1"/>
    </source>
</evidence>
<dbReference type="AlphaFoldDB" id="A0AAW2UF05"/>
<comment type="caution">
    <text evidence="1">The sequence shown here is derived from an EMBL/GenBank/DDBJ whole genome shotgun (WGS) entry which is preliminary data.</text>
</comment>
<sequence length="192" mass="22055">MLSVLAHHKKNHTVKYDFIRSGRTVCKHFHRVLNVVLRLHPLLLAQPTPVPPNSSCPRWKWFEGCLGALDGTYVDVRVKAQYRARYRTHQRSIAVNVLGVCDTHMRFIYVLAGWECSAADSRVLRYAITRPTGLKIPREMSVDPLKTMVNETTSLGDAENTEYIGTVETNSVWNSWRDEIAKSMYNDWRGHS</sequence>
<dbReference type="PANTHER" id="PTHR22930:SF293">
    <property type="entry name" value="PROTEIN ALP1-LIKE"/>
    <property type="match status" value="1"/>
</dbReference>
<evidence type="ECO:0008006" key="2">
    <source>
        <dbReference type="Google" id="ProtNLM"/>
    </source>
</evidence>
<name>A0AAW2UF05_9LAMI</name>
<proteinExistence type="predicted"/>
<dbReference type="InterPro" id="IPR045249">
    <property type="entry name" value="HARBI1-like"/>
</dbReference>